<dbReference type="InterPro" id="IPR001216">
    <property type="entry name" value="P-phosphate_BS"/>
</dbReference>
<evidence type="ECO:0000256" key="3">
    <source>
        <dbReference type="ARBA" id="ARBA00007103"/>
    </source>
</evidence>
<evidence type="ECO:0000256" key="7">
    <source>
        <dbReference type="ARBA" id="ARBA00030296"/>
    </source>
</evidence>
<dbReference type="FunFam" id="3.40.50.1100:FF:000003">
    <property type="entry name" value="Cystathionine beta-synthase"/>
    <property type="match status" value="1"/>
</dbReference>
<comment type="catalytic activity">
    <reaction evidence="9">
        <text>O-acetyl-L-serine + hydrogen sulfide = L-cysteine + acetate</text>
        <dbReference type="Rhea" id="RHEA:14829"/>
        <dbReference type="ChEBI" id="CHEBI:29919"/>
        <dbReference type="ChEBI" id="CHEBI:30089"/>
        <dbReference type="ChEBI" id="CHEBI:35235"/>
        <dbReference type="ChEBI" id="CHEBI:58340"/>
        <dbReference type="EC" id="2.5.1.47"/>
    </reaction>
</comment>
<evidence type="ECO:0000259" key="10">
    <source>
        <dbReference type="Pfam" id="PF00291"/>
    </source>
</evidence>
<dbReference type="InterPro" id="IPR050214">
    <property type="entry name" value="Cys_Synth/Cystath_Beta-Synth"/>
</dbReference>
<feature type="domain" description="Tryptophan synthase beta chain-like PALP" evidence="10">
    <location>
        <begin position="9"/>
        <end position="291"/>
    </location>
</feature>
<gene>
    <name evidence="11" type="ORF">EDC37_1157</name>
</gene>
<evidence type="ECO:0000256" key="9">
    <source>
        <dbReference type="ARBA" id="ARBA00047931"/>
    </source>
</evidence>
<comment type="similarity">
    <text evidence="3">Belongs to the cysteine synthase/cystathionine beta-synthase family.</text>
</comment>
<keyword evidence="6" id="KW-0663">Pyridoxal phosphate</keyword>
<proteinExistence type="inferred from homology"/>
<dbReference type="EC" id="2.5.1.47" evidence="4"/>
<organism evidence="11 12">
    <name type="scientific">Pectinatus cerevisiiphilus</name>
    <dbReference type="NCBI Taxonomy" id="86956"/>
    <lineage>
        <taxon>Bacteria</taxon>
        <taxon>Bacillati</taxon>
        <taxon>Bacillota</taxon>
        <taxon>Negativicutes</taxon>
        <taxon>Selenomonadales</taxon>
        <taxon>Selenomonadaceae</taxon>
        <taxon>Pectinatus</taxon>
    </lineage>
</organism>
<dbReference type="AlphaFoldDB" id="A0A4R3K3Z5"/>
<reference evidence="11 12" key="1">
    <citation type="submission" date="2019-03" db="EMBL/GenBank/DDBJ databases">
        <title>Genomic Encyclopedia of Type Strains, Phase IV (KMG-IV): sequencing the most valuable type-strain genomes for metagenomic binning, comparative biology and taxonomic classification.</title>
        <authorList>
            <person name="Goeker M."/>
        </authorList>
    </citation>
    <scope>NUCLEOTIDE SEQUENCE [LARGE SCALE GENOMIC DNA]</scope>
    <source>
        <strain evidence="11 12">DSM 20467</strain>
    </source>
</reference>
<dbReference type="OrthoDB" id="9808024at2"/>
<evidence type="ECO:0000313" key="11">
    <source>
        <dbReference type="EMBL" id="TCS77464.1"/>
    </source>
</evidence>
<evidence type="ECO:0000256" key="6">
    <source>
        <dbReference type="ARBA" id="ARBA00022898"/>
    </source>
</evidence>
<protein>
    <recommendedName>
        <fullName evidence="5">Cysteine synthase</fullName>
        <ecNumber evidence="4">2.5.1.47</ecNumber>
    </recommendedName>
    <alternativeName>
        <fullName evidence="7">O-acetylserine (thiol)-lyase</fullName>
    </alternativeName>
    <alternativeName>
        <fullName evidence="8">O-acetylserine sulfhydrylase</fullName>
    </alternativeName>
</protein>
<dbReference type="CDD" id="cd01561">
    <property type="entry name" value="CBS_like"/>
    <property type="match status" value="1"/>
</dbReference>
<evidence type="ECO:0000256" key="8">
    <source>
        <dbReference type="ARBA" id="ARBA00033075"/>
    </source>
</evidence>
<dbReference type="GO" id="GO:0006535">
    <property type="term" value="P:cysteine biosynthetic process from serine"/>
    <property type="evidence" value="ECO:0007669"/>
    <property type="project" value="InterPro"/>
</dbReference>
<dbReference type="FunFam" id="3.40.50.1100:FF:000118">
    <property type="entry name" value="Related to CYS4-cystathionine beta-synthase"/>
    <property type="match status" value="1"/>
</dbReference>
<evidence type="ECO:0000256" key="5">
    <source>
        <dbReference type="ARBA" id="ARBA00019371"/>
    </source>
</evidence>
<dbReference type="Proteomes" id="UP000295188">
    <property type="component" value="Unassembled WGS sequence"/>
</dbReference>
<dbReference type="InterPro" id="IPR001926">
    <property type="entry name" value="TrpB-like_PALP"/>
</dbReference>
<comment type="caution">
    <text evidence="11">The sequence shown here is derived from an EMBL/GenBank/DDBJ whole genome shotgun (WGS) entry which is preliminary data.</text>
</comment>
<keyword evidence="12" id="KW-1185">Reference proteome</keyword>
<dbReference type="EMBL" id="SMAA01000015">
    <property type="protein sequence ID" value="TCS77464.1"/>
    <property type="molecule type" value="Genomic_DNA"/>
</dbReference>
<dbReference type="SUPFAM" id="SSF53686">
    <property type="entry name" value="Tryptophan synthase beta subunit-like PLP-dependent enzymes"/>
    <property type="match status" value="1"/>
</dbReference>
<dbReference type="PROSITE" id="PS00901">
    <property type="entry name" value="CYS_SYNTHASE"/>
    <property type="match status" value="1"/>
</dbReference>
<dbReference type="GO" id="GO:0004124">
    <property type="term" value="F:cysteine synthase activity"/>
    <property type="evidence" value="ECO:0007669"/>
    <property type="project" value="UniProtKB-EC"/>
</dbReference>
<dbReference type="RefSeq" id="WP_132550768.1">
    <property type="nucleotide sequence ID" value="NZ_SMAA01000015.1"/>
</dbReference>
<dbReference type="Gene3D" id="3.40.50.1100">
    <property type="match status" value="2"/>
</dbReference>
<evidence type="ECO:0000256" key="4">
    <source>
        <dbReference type="ARBA" id="ARBA00012681"/>
    </source>
</evidence>
<dbReference type="InterPro" id="IPR036052">
    <property type="entry name" value="TrpB-like_PALP_sf"/>
</dbReference>
<sequence length="303" mass="32455">MKYYKGIHSLIGKTPLLKLNNLGIPEKINIFAKLEFWNPGGSVKDRIGVFILEAMEKRGDIKPGATIVEATAGNTGIGIALAAINKGYKVIFVVPDKFSLEKQCLMKALGAQIINTAREDGMLGAAKKAQEIKAGIPNAVSFNQFDNPDNVLAHYQTTGPEIYQDLDAQIDFFIAGAGSGGTYSGTTRYLKEKIPGLKGVLADPLGSTLGGGEHKDYDIEGIGNDFIPATMDMDLVDKVIKVSDQEALEAVRLLAKHEGLFVGTSSGAALSAAVKLSKEITSGNIVVIFPDRGDRYFSKKIYG</sequence>
<evidence type="ECO:0000256" key="2">
    <source>
        <dbReference type="ARBA" id="ARBA00004962"/>
    </source>
</evidence>
<comment type="pathway">
    <text evidence="2">Amino-acid biosynthesis; L-cysteine biosynthesis; L-cysteine from L-serine: step 2/2.</text>
</comment>
<evidence type="ECO:0000313" key="12">
    <source>
        <dbReference type="Proteomes" id="UP000295188"/>
    </source>
</evidence>
<comment type="cofactor">
    <cofactor evidence="1">
        <name>pyridoxal 5'-phosphate</name>
        <dbReference type="ChEBI" id="CHEBI:597326"/>
    </cofactor>
</comment>
<dbReference type="Pfam" id="PF00291">
    <property type="entry name" value="PALP"/>
    <property type="match status" value="1"/>
</dbReference>
<dbReference type="PANTHER" id="PTHR10314">
    <property type="entry name" value="CYSTATHIONINE BETA-SYNTHASE"/>
    <property type="match status" value="1"/>
</dbReference>
<name>A0A4R3K3Z5_9FIRM</name>
<evidence type="ECO:0000256" key="1">
    <source>
        <dbReference type="ARBA" id="ARBA00001933"/>
    </source>
</evidence>
<accession>A0A4R3K3Z5</accession>